<proteinExistence type="inferred from homology"/>
<dbReference type="STRING" id="37293.ENSANAP00000029761"/>
<dbReference type="Ensembl" id="ENSANAT00000047791.1">
    <property type="protein sequence ID" value="ENSANAP00000029761.1"/>
    <property type="gene ID" value="ENSANAG00000032658.1"/>
</dbReference>
<dbReference type="GO" id="GO:0007166">
    <property type="term" value="P:cell surface receptor signaling pathway"/>
    <property type="evidence" value="ECO:0007669"/>
    <property type="project" value="TreeGrafter"/>
</dbReference>
<dbReference type="Proteomes" id="UP000233020">
    <property type="component" value="Unplaced"/>
</dbReference>
<reference evidence="8" key="2">
    <citation type="submission" date="2025-09" db="UniProtKB">
        <authorList>
            <consortium name="Ensembl"/>
        </authorList>
    </citation>
    <scope>IDENTIFICATION</scope>
</reference>
<dbReference type="GeneTree" id="ENSGT00940000163489"/>
<keyword evidence="9" id="KW-1185">Reference proteome</keyword>
<evidence type="ECO:0000256" key="6">
    <source>
        <dbReference type="SAM" id="MobiDB-lite"/>
    </source>
</evidence>
<comment type="subcellular location">
    <subcellularLocation>
        <location evidence="1">Membrane</location>
        <topology evidence="1">Multi-pass membrane protein</topology>
    </subcellularLocation>
</comment>
<organism evidence="8 9">
    <name type="scientific">Aotus nancymaae</name>
    <name type="common">Ma's night monkey</name>
    <dbReference type="NCBI Taxonomy" id="37293"/>
    <lineage>
        <taxon>Eukaryota</taxon>
        <taxon>Metazoa</taxon>
        <taxon>Chordata</taxon>
        <taxon>Craniata</taxon>
        <taxon>Vertebrata</taxon>
        <taxon>Euteleostomi</taxon>
        <taxon>Mammalia</taxon>
        <taxon>Eutheria</taxon>
        <taxon>Euarchontoglires</taxon>
        <taxon>Primates</taxon>
        <taxon>Haplorrhini</taxon>
        <taxon>Platyrrhini</taxon>
        <taxon>Aotidae</taxon>
        <taxon>Aotus</taxon>
    </lineage>
</organism>
<dbReference type="AlphaFoldDB" id="A0A2K5E953"/>
<accession>A0A2K5E953</accession>
<evidence type="ECO:0000256" key="7">
    <source>
        <dbReference type="SAM" id="Phobius"/>
    </source>
</evidence>
<reference evidence="8" key="1">
    <citation type="submission" date="2025-08" db="UniProtKB">
        <authorList>
            <consortium name="Ensembl"/>
        </authorList>
    </citation>
    <scope>IDENTIFICATION</scope>
</reference>
<feature type="transmembrane region" description="Helical" evidence="7">
    <location>
        <begin position="219"/>
        <end position="238"/>
    </location>
</feature>
<dbReference type="InterPro" id="IPR007237">
    <property type="entry name" value="CD20-like"/>
</dbReference>
<sequence length="440" mass="45530">MTEQVIVANSVPGITAPGNVRVIQPSYSVASGSHVQPSGVTTYPISPKVIQYATGRANLQNQFVVDQNPVAGAQSQPIGYQQQYPVGAASLQTAPGVIQYTQGMTNFQTRPGDPQNPLNANPGLTPTSNSFQWNISFSSFTAFDPKKFINEEVRTLGVSAIQILIGLTHIFSAINPVLYRCTLVMPWYPVWGGLFYITSGSLSVWASKDPSPCVVNTSVGLNVVSALSSLGGILILIVDLSVKTIFGSLLPFALLEFILTCVVSYFGCQATCCRQFGNVTGIPAIFSFNPASTTTGPVNATTVPVSATAIPVNATTGPVSATTVPVNATTGPVNATTVPVNATTGPVNATTVPVNATTSPVNATTVPVNATTSPVNATTVPVNATTDPVNATTVPVNATTSPVNVTTGPVNTTTGPANTTASPVNAIYTNNVPPEPSYEE</sequence>
<evidence type="ECO:0000256" key="3">
    <source>
        <dbReference type="ARBA" id="ARBA00022692"/>
    </source>
</evidence>
<comment type="similarity">
    <text evidence="2">Belongs to the MS4A family.</text>
</comment>
<dbReference type="Pfam" id="PF04103">
    <property type="entry name" value="CD20"/>
    <property type="match status" value="1"/>
</dbReference>
<dbReference type="OMA" id="KVIQCDT"/>
<evidence type="ECO:0000256" key="2">
    <source>
        <dbReference type="ARBA" id="ARBA00009565"/>
    </source>
</evidence>
<keyword evidence="4 7" id="KW-1133">Transmembrane helix</keyword>
<evidence type="ECO:0000256" key="5">
    <source>
        <dbReference type="ARBA" id="ARBA00023136"/>
    </source>
</evidence>
<name>A0A2K5E953_AOTNA</name>
<dbReference type="InterPro" id="IPR030417">
    <property type="entry name" value="MS4A"/>
</dbReference>
<feature type="transmembrane region" description="Helical" evidence="7">
    <location>
        <begin position="245"/>
        <end position="266"/>
    </location>
</feature>
<protein>
    <submittedName>
        <fullName evidence="8">Membrane spanning 4-domains A18</fullName>
    </submittedName>
</protein>
<dbReference type="PANTHER" id="PTHR23320">
    <property type="entry name" value="MEMBRANE-SPANNING 4-DOMAINS SUBFAMILY A MS4A -RELATED"/>
    <property type="match status" value="1"/>
</dbReference>
<feature type="compositionally biased region" description="Low complexity" evidence="6">
    <location>
        <begin position="379"/>
        <end position="423"/>
    </location>
</feature>
<dbReference type="GO" id="GO:0005886">
    <property type="term" value="C:plasma membrane"/>
    <property type="evidence" value="ECO:0007669"/>
    <property type="project" value="TreeGrafter"/>
</dbReference>
<feature type="transmembrane region" description="Helical" evidence="7">
    <location>
        <begin position="190"/>
        <end position="207"/>
    </location>
</feature>
<gene>
    <name evidence="8" type="primary">MS4A18</name>
</gene>
<evidence type="ECO:0000313" key="9">
    <source>
        <dbReference type="Proteomes" id="UP000233020"/>
    </source>
</evidence>
<feature type="region of interest" description="Disordered" evidence="6">
    <location>
        <begin position="379"/>
        <end position="440"/>
    </location>
</feature>
<feature type="transmembrane region" description="Helical" evidence="7">
    <location>
        <begin position="156"/>
        <end position="178"/>
    </location>
</feature>
<evidence type="ECO:0000256" key="1">
    <source>
        <dbReference type="ARBA" id="ARBA00004141"/>
    </source>
</evidence>
<evidence type="ECO:0000256" key="4">
    <source>
        <dbReference type="ARBA" id="ARBA00022989"/>
    </source>
</evidence>
<keyword evidence="3 7" id="KW-0812">Transmembrane</keyword>
<dbReference type="PANTHER" id="PTHR23320:SF37">
    <property type="entry name" value="MEMBRANE-SPANNING 4-DOMAINS SUBFAMILY A MEMBER 18"/>
    <property type="match status" value="1"/>
</dbReference>
<keyword evidence="5 7" id="KW-0472">Membrane</keyword>
<evidence type="ECO:0000313" key="8">
    <source>
        <dbReference type="Ensembl" id="ENSANAP00000029761.1"/>
    </source>
</evidence>